<gene>
    <name evidence="1" type="ORF">SAMN04515666_1011078</name>
</gene>
<dbReference type="RefSeq" id="WP_091830418.1">
    <property type="nucleotide sequence ID" value="NZ_FOAN01000001.1"/>
</dbReference>
<evidence type="ECO:0000313" key="2">
    <source>
        <dbReference type="Proteomes" id="UP000199664"/>
    </source>
</evidence>
<dbReference type="OrthoDB" id="8162807at2"/>
<dbReference type="AlphaFoldDB" id="A0A1H7ISN2"/>
<name>A0A1H7ISN2_9HYPH</name>
<evidence type="ECO:0000313" key="1">
    <source>
        <dbReference type="EMBL" id="SEK64717.1"/>
    </source>
</evidence>
<dbReference type="Proteomes" id="UP000199664">
    <property type="component" value="Unassembled WGS sequence"/>
</dbReference>
<reference evidence="2" key="1">
    <citation type="submission" date="2016-10" db="EMBL/GenBank/DDBJ databases">
        <authorList>
            <person name="Varghese N."/>
            <person name="Submissions S."/>
        </authorList>
    </citation>
    <scope>NUCLEOTIDE SEQUENCE [LARGE SCALE GENOMIC DNA]</scope>
    <source>
        <strain evidence="2">LMG 26383,CCUG 61248,R- 45681</strain>
    </source>
</reference>
<proteinExistence type="predicted"/>
<sequence length="66" mass="7155">MTAADTIAAMQPLARPSLIAIRREADGYGIRFGLSEAEDARMPGPVFPTLDEAMAWIEGIDRARGH</sequence>
<organism evidence="1 2">
    <name type="scientific">Bosea lupini</name>
    <dbReference type="NCBI Taxonomy" id="1036779"/>
    <lineage>
        <taxon>Bacteria</taxon>
        <taxon>Pseudomonadati</taxon>
        <taxon>Pseudomonadota</taxon>
        <taxon>Alphaproteobacteria</taxon>
        <taxon>Hyphomicrobiales</taxon>
        <taxon>Boseaceae</taxon>
        <taxon>Bosea</taxon>
    </lineage>
</organism>
<dbReference type="EMBL" id="FOAN01000001">
    <property type="protein sequence ID" value="SEK64717.1"/>
    <property type="molecule type" value="Genomic_DNA"/>
</dbReference>
<keyword evidence="2" id="KW-1185">Reference proteome</keyword>
<protein>
    <submittedName>
        <fullName evidence="1">Uncharacterized protein</fullName>
    </submittedName>
</protein>
<accession>A0A1H7ISN2</accession>